<dbReference type="SUPFAM" id="SSF102114">
    <property type="entry name" value="Radical SAM enzymes"/>
    <property type="match status" value="1"/>
</dbReference>
<evidence type="ECO:0000313" key="1">
    <source>
        <dbReference type="EMBL" id="WEU40266.1"/>
    </source>
</evidence>
<evidence type="ECO:0000313" key="2">
    <source>
        <dbReference type="Proteomes" id="UP000186851"/>
    </source>
</evidence>
<proteinExistence type="predicted"/>
<organism evidence="1 2">
    <name type="scientific">Odinarchaeota yellowstonii (strain LCB_4)</name>
    <dbReference type="NCBI Taxonomy" id="1841599"/>
    <lineage>
        <taxon>Archaea</taxon>
        <taxon>Promethearchaeati</taxon>
        <taxon>Candidatus Odinarchaeota</taxon>
        <taxon>Candidatus Odinarchaeia</taxon>
        <taxon>Candidatus Odinarchaeales</taxon>
        <taxon>Candidatus Odinarchaeaceae</taxon>
        <taxon>Candidatus Odinarchaeum</taxon>
    </lineage>
</organism>
<dbReference type="Proteomes" id="UP000186851">
    <property type="component" value="Chromosome"/>
</dbReference>
<reference evidence="1" key="1">
    <citation type="journal article" date="2017" name="Nature">
        <title>Asgard archaea illuminate the origin of eukaryotic cellular complexity.</title>
        <authorList>
            <person name="Zaremba-Niedzwiedzka K."/>
            <person name="Caceres E.F."/>
            <person name="Saw J.H."/>
            <person name="Backstrom D."/>
            <person name="Juzokaite L."/>
            <person name="Vancaester E."/>
            <person name="Seitz K.W."/>
            <person name="Anantharaman K."/>
            <person name="Starnawski P."/>
            <person name="Kjeldsen K.U."/>
            <person name="Scott M.B."/>
            <person name="Nunoura T."/>
            <person name="Banfield J.F."/>
            <person name="Schramm A."/>
            <person name="Baker B.J."/>
            <person name="Spang A."/>
            <person name="Ettema T.J.G."/>
        </authorList>
    </citation>
    <scope>NUCLEOTIDE SEQUENCE</scope>
    <source>
        <strain evidence="1">LCB_4</strain>
    </source>
</reference>
<accession>A0AAF0D245</accession>
<gene>
    <name evidence="1" type="ORF">OdinLCB4_007310</name>
</gene>
<dbReference type="InterPro" id="IPR058240">
    <property type="entry name" value="rSAM_sf"/>
</dbReference>
<protein>
    <submittedName>
        <fullName evidence="1">Uncharacterized protein</fullName>
    </submittedName>
</protein>
<name>A0AAF0D245_ODILC</name>
<reference evidence="1" key="2">
    <citation type="journal article" date="2022" name="Nat. Microbiol.">
        <title>A closed Candidatus Odinarchaeum chromosome exposes Asgard archaeal viruses.</title>
        <authorList>
            <person name="Tamarit D."/>
            <person name="Caceres E.F."/>
            <person name="Krupovic M."/>
            <person name="Nijland R."/>
            <person name="Eme L."/>
            <person name="Robinson N.P."/>
            <person name="Ettema T.J.G."/>
        </authorList>
    </citation>
    <scope>NUCLEOTIDE SEQUENCE</scope>
    <source>
        <strain evidence="1">LCB_4</strain>
    </source>
</reference>
<dbReference type="AlphaFoldDB" id="A0AAF0D245"/>
<sequence length="65" mass="7421">MNGASFNQYAVDEKILKLLCESGCVFLFTGFESIDPKILKSFNKRLNLKKGVKNYKKIIKKFTAT</sequence>
<dbReference type="EMBL" id="CP091871">
    <property type="protein sequence ID" value="WEU40266.1"/>
    <property type="molecule type" value="Genomic_DNA"/>
</dbReference>
<dbReference type="KEGG" id="oyw:OdinLCB4_007310"/>